<evidence type="ECO:0000313" key="2">
    <source>
        <dbReference type="Proteomes" id="UP000683360"/>
    </source>
</evidence>
<protein>
    <submittedName>
        <fullName evidence="1">Uncharacterized protein</fullName>
    </submittedName>
</protein>
<reference evidence="1" key="1">
    <citation type="submission" date="2021-03" db="EMBL/GenBank/DDBJ databases">
        <authorList>
            <person name="Bekaert M."/>
        </authorList>
    </citation>
    <scope>NUCLEOTIDE SEQUENCE</scope>
</reference>
<organism evidence="1 2">
    <name type="scientific">Mytilus edulis</name>
    <name type="common">Blue mussel</name>
    <dbReference type="NCBI Taxonomy" id="6550"/>
    <lineage>
        <taxon>Eukaryota</taxon>
        <taxon>Metazoa</taxon>
        <taxon>Spiralia</taxon>
        <taxon>Lophotrochozoa</taxon>
        <taxon>Mollusca</taxon>
        <taxon>Bivalvia</taxon>
        <taxon>Autobranchia</taxon>
        <taxon>Pteriomorphia</taxon>
        <taxon>Mytilida</taxon>
        <taxon>Mytiloidea</taxon>
        <taxon>Mytilidae</taxon>
        <taxon>Mytilinae</taxon>
        <taxon>Mytilus</taxon>
    </lineage>
</organism>
<sequence>MTDGSMHHQDTKSNAARSLCCRYESVQLERLPQSFNENFVIIEGTFIIHNKPIRSYHKTFKDIIEYLVCGWILHHAKLSVDEIHILFDRTNKSESWQQRRQLLLMFSLFMRCQEVLQLIPDLTELNNYTSKRHGEKFGYGLPAPQADHTDEKWINEIGQLFRIYNITTYYQRSTIW</sequence>
<proteinExistence type="predicted"/>
<dbReference type="Proteomes" id="UP000683360">
    <property type="component" value="Unassembled WGS sequence"/>
</dbReference>
<dbReference type="EMBL" id="CAJPWZ010000615">
    <property type="protein sequence ID" value="CAG2197097.1"/>
    <property type="molecule type" value="Genomic_DNA"/>
</dbReference>
<dbReference type="AlphaFoldDB" id="A0A8S3QNG9"/>
<name>A0A8S3QNG9_MYTED</name>
<accession>A0A8S3QNG9</accession>
<evidence type="ECO:0000313" key="1">
    <source>
        <dbReference type="EMBL" id="CAG2197097.1"/>
    </source>
</evidence>
<comment type="caution">
    <text evidence="1">The sequence shown here is derived from an EMBL/GenBank/DDBJ whole genome shotgun (WGS) entry which is preliminary data.</text>
</comment>
<gene>
    <name evidence="1" type="ORF">MEDL_11928</name>
</gene>
<keyword evidence="2" id="KW-1185">Reference proteome</keyword>